<dbReference type="InterPro" id="IPR001377">
    <property type="entry name" value="Ribosomal_eS6"/>
</dbReference>
<protein>
    <recommendedName>
        <fullName evidence="4">40S ribosomal protein S6</fullName>
    </recommendedName>
</protein>
<dbReference type="EMBL" id="SBIQ01000090">
    <property type="protein sequence ID" value="KAF7683397.1"/>
    <property type="molecule type" value="Genomic_DNA"/>
</dbReference>
<feature type="coiled-coil region" evidence="5">
    <location>
        <begin position="172"/>
        <end position="199"/>
    </location>
</feature>
<name>A0ABQ7HZ01_9MICR</name>
<dbReference type="SMART" id="SM01405">
    <property type="entry name" value="Ribosomal_S6e"/>
    <property type="match status" value="1"/>
</dbReference>
<keyword evidence="2 4" id="KW-0689">Ribosomal protein</keyword>
<keyword evidence="7" id="KW-1185">Reference proteome</keyword>
<dbReference type="Gene3D" id="1.20.5.2650">
    <property type="match status" value="1"/>
</dbReference>
<evidence type="ECO:0000256" key="5">
    <source>
        <dbReference type="SAM" id="Coils"/>
    </source>
</evidence>
<dbReference type="InterPro" id="IPR014401">
    <property type="entry name" value="Ribosomal_eS6-like"/>
</dbReference>
<sequence length="207" mass="23713">MFTLDSTAEMRLYDKKLGDIIMGDLIGPEFAGYKLKLVGGDDKQGFPMRHNLNTAQRVKLLLSKGDKGYRCRRDGVRRRKSVRGSIISSETNVLAAVIVEEGPAPIPGITDEVCNRSHLPKRASKLRSMFNIPEGADLKKEIIKKIRESSDGPIKKMPRIRITRLNKKEMRMKLKRRNSEEKAKRLERVKQEREEFLSKYGSKLKSE</sequence>
<reference evidence="6 7" key="1">
    <citation type="submission" date="2019-01" db="EMBL/GenBank/DDBJ databases">
        <title>Genomes sequencing and comparative genomics of infectious freshwater microsporidia, Cucumispora dikerogammari and Thelohania contejeani.</title>
        <authorList>
            <person name="Cormier A."/>
            <person name="Giraud I."/>
            <person name="Wattier R."/>
            <person name="Teixeira M."/>
            <person name="Grandjean F."/>
            <person name="Rigaud T."/>
            <person name="Cordaux R."/>
        </authorList>
    </citation>
    <scope>NUCLEOTIDE SEQUENCE [LARGE SCALE GENOMIC DNA]</scope>
    <source>
        <strain evidence="6">T1</strain>
        <tissue evidence="6">Spores</tissue>
    </source>
</reference>
<evidence type="ECO:0000256" key="1">
    <source>
        <dbReference type="ARBA" id="ARBA00009312"/>
    </source>
</evidence>
<keyword evidence="3 4" id="KW-0687">Ribonucleoprotein</keyword>
<accession>A0ABQ7HZ01</accession>
<comment type="similarity">
    <text evidence="1 4">Belongs to the eukaryotic ribosomal protein eS6 family.</text>
</comment>
<dbReference type="PIRSF" id="PIRSF002129">
    <property type="entry name" value="Ribosom_S6_euk"/>
    <property type="match status" value="1"/>
</dbReference>
<proteinExistence type="inferred from homology"/>
<organism evidence="6 7">
    <name type="scientific">Astathelohania contejeani</name>
    <dbReference type="NCBI Taxonomy" id="164912"/>
    <lineage>
        <taxon>Eukaryota</taxon>
        <taxon>Fungi</taxon>
        <taxon>Fungi incertae sedis</taxon>
        <taxon>Microsporidia</taxon>
        <taxon>Astathelohaniidae</taxon>
        <taxon>Astathelohania</taxon>
    </lineage>
</organism>
<evidence type="ECO:0000313" key="7">
    <source>
        <dbReference type="Proteomes" id="UP001516464"/>
    </source>
</evidence>
<keyword evidence="5" id="KW-0175">Coiled coil</keyword>
<evidence type="ECO:0000256" key="3">
    <source>
        <dbReference type="ARBA" id="ARBA00023274"/>
    </source>
</evidence>
<evidence type="ECO:0000256" key="2">
    <source>
        <dbReference type="ARBA" id="ARBA00022980"/>
    </source>
</evidence>
<dbReference type="PANTHER" id="PTHR11502">
    <property type="entry name" value="40S RIBOSOMAL PROTEIN S6"/>
    <property type="match status" value="1"/>
</dbReference>
<dbReference type="Pfam" id="PF01092">
    <property type="entry name" value="Ribosomal_S6e"/>
    <property type="match status" value="1"/>
</dbReference>
<dbReference type="GO" id="GO:0005840">
    <property type="term" value="C:ribosome"/>
    <property type="evidence" value="ECO:0007669"/>
    <property type="project" value="UniProtKB-KW"/>
</dbReference>
<evidence type="ECO:0000256" key="4">
    <source>
        <dbReference type="PIRNR" id="PIRNR002129"/>
    </source>
</evidence>
<dbReference type="Proteomes" id="UP001516464">
    <property type="component" value="Unassembled WGS sequence"/>
</dbReference>
<evidence type="ECO:0000313" key="6">
    <source>
        <dbReference type="EMBL" id="KAF7683397.1"/>
    </source>
</evidence>
<gene>
    <name evidence="6" type="primary">rps601</name>
    <name evidence="6" type="ORF">TCON_1390</name>
</gene>
<comment type="caution">
    <text evidence="6">The sequence shown here is derived from an EMBL/GenBank/DDBJ whole genome shotgun (WGS) entry which is preliminary data.</text>
</comment>